<proteinExistence type="predicted"/>
<feature type="region of interest" description="Disordered" evidence="1">
    <location>
        <begin position="61"/>
        <end position="84"/>
    </location>
</feature>
<reference evidence="2 3" key="1">
    <citation type="submission" date="2020-02" db="EMBL/GenBank/DDBJ databases">
        <title>Draft genome sequence of Haematococcus lacustris strain NIES-144.</title>
        <authorList>
            <person name="Morimoto D."/>
            <person name="Nakagawa S."/>
            <person name="Yoshida T."/>
            <person name="Sawayama S."/>
        </authorList>
    </citation>
    <scope>NUCLEOTIDE SEQUENCE [LARGE SCALE GENOMIC DNA]</scope>
    <source>
        <strain evidence="2 3">NIES-144</strain>
    </source>
</reference>
<keyword evidence="3" id="KW-1185">Reference proteome</keyword>
<evidence type="ECO:0000256" key="1">
    <source>
        <dbReference type="SAM" id="MobiDB-lite"/>
    </source>
</evidence>
<accession>A0A699ZNJ4</accession>
<comment type="caution">
    <text evidence="2">The sequence shown here is derived from an EMBL/GenBank/DDBJ whole genome shotgun (WGS) entry which is preliminary data.</text>
</comment>
<evidence type="ECO:0000313" key="2">
    <source>
        <dbReference type="EMBL" id="GFH24387.1"/>
    </source>
</evidence>
<dbReference type="AlphaFoldDB" id="A0A699ZNJ4"/>
<organism evidence="2 3">
    <name type="scientific">Haematococcus lacustris</name>
    <name type="common">Green alga</name>
    <name type="synonym">Haematococcus pluvialis</name>
    <dbReference type="NCBI Taxonomy" id="44745"/>
    <lineage>
        <taxon>Eukaryota</taxon>
        <taxon>Viridiplantae</taxon>
        <taxon>Chlorophyta</taxon>
        <taxon>core chlorophytes</taxon>
        <taxon>Chlorophyceae</taxon>
        <taxon>CS clade</taxon>
        <taxon>Chlamydomonadales</taxon>
        <taxon>Haematococcaceae</taxon>
        <taxon>Haematococcus</taxon>
    </lineage>
</organism>
<dbReference type="EMBL" id="BLLF01002523">
    <property type="protein sequence ID" value="GFH24387.1"/>
    <property type="molecule type" value="Genomic_DNA"/>
</dbReference>
<feature type="compositionally biased region" description="Low complexity" evidence="1">
    <location>
        <begin position="61"/>
        <end position="73"/>
    </location>
</feature>
<sequence length="84" mass="8471">MGITSFDVVLSTSADVVLTVVGGTEALTANAPLLCQGITDLAAQAATALLASGTAAQVGQAASQQQQGRLQPQLIDPRHSHYPG</sequence>
<protein>
    <submittedName>
        <fullName evidence="2">Uncharacterized protein</fullName>
    </submittedName>
</protein>
<gene>
    <name evidence="2" type="ORF">HaLaN_22176</name>
</gene>
<dbReference type="Proteomes" id="UP000485058">
    <property type="component" value="Unassembled WGS sequence"/>
</dbReference>
<evidence type="ECO:0000313" key="3">
    <source>
        <dbReference type="Proteomes" id="UP000485058"/>
    </source>
</evidence>
<name>A0A699ZNJ4_HAELA</name>